<dbReference type="Gene3D" id="3.30.70.920">
    <property type="match status" value="1"/>
</dbReference>
<dbReference type="CDD" id="cd00090">
    <property type="entry name" value="HTH_ARSR"/>
    <property type="match status" value="1"/>
</dbReference>
<dbReference type="PANTHER" id="PTHR30154:SF53">
    <property type="entry name" value="HTH-TYPE TRANSCRIPTIONAL REGULATOR LRPC"/>
    <property type="match status" value="1"/>
</dbReference>
<reference evidence="5 6" key="1">
    <citation type="submission" date="2018-08" db="EMBL/GenBank/DDBJ databases">
        <title>Murine metabolic-syndrome-specific gut microbial biobank.</title>
        <authorList>
            <person name="Liu C."/>
        </authorList>
    </citation>
    <scope>NUCLEOTIDE SEQUENCE [LARGE SCALE GENOMIC DNA]</scope>
    <source>
        <strain evidence="5 6">28</strain>
    </source>
</reference>
<accession>A0A845QI58</accession>
<dbReference type="PROSITE" id="PS50956">
    <property type="entry name" value="HTH_ASNC_2"/>
    <property type="match status" value="1"/>
</dbReference>
<sequence length="142" mass="16150">MRNLDDIDIKILNQLRKNARTPMKELSALVYLTTPAVSARIDKLEKDGYIKGYHANLDLEKLGYGIKAFIMITVEPEDCPKFYDFVKSEKSVLECNHITGPYSMILKVVFSSTSLLDEFLGKLQVFGKTETQVVFSTALERH</sequence>
<proteinExistence type="predicted"/>
<dbReference type="RefSeq" id="WP_160200915.1">
    <property type="nucleotide sequence ID" value="NZ_QXWK01000004.1"/>
</dbReference>
<dbReference type="InterPro" id="IPR019888">
    <property type="entry name" value="Tscrpt_reg_AsnC-like"/>
</dbReference>
<dbReference type="Pfam" id="PF13412">
    <property type="entry name" value="HTH_24"/>
    <property type="match status" value="1"/>
</dbReference>
<keyword evidence="1" id="KW-0805">Transcription regulation</keyword>
<dbReference type="Pfam" id="PF01037">
    <property type="entry name" value="AsnC_trans_reg"/>
    <property type="match status" value="1"/>
</dbReference>
<name>A0A845QI58_9FIRM</name>
<dbReference type="Proteomes" id="UP000446866">
    <property type="component" value="Unassembled WGS sequence"/>
</dbReference>
<dbReference type="InterPro" id="IPR011008">
    <property type="entry name" value="Dimeric_a/b-barrel"/>
</dbReference>
<evidence type="ECO:0000256" key="1">
    <source>
        <dbReference type="ARBA" id="ARBA00023015"/>
    </source>
</evidence>
<evidence type="ECO:0000313" key="5">
    <source>
        <dbReference type="EMBL" id="NBH60615.1"/>
    </source>
</evidence>
<keyword evidence="6" id="KW-1185">Reference proteome</keyword>
<gene>
    <name evidence="5" type="ORF">D0435_02870</name>
</gene>
<evidence type="ECO:0000256" key="2">
    <source>
        <dbReference type="ARBA" id="ARBA00023125"/>
    </source>
</evidence>
<dbReference type="InterPro" id="IPR036388">
    <property type="entry name" value="WH-like_DNA-bd_sf"/>
</dbReference>
<organism evidence="5 6">
    <name type="scientific">Anaerotruncus colihominis</name>
    <dbReference type="NCBI Taxonomy" id="169435"/>
    <lineage>
        <taxon>Bacteria</taxon>
        <taxon>Bacillati</taxon>
        <taxon>Bacillota</taxon>
        <taxon>Clostridia</taxon>
        <taxon>Eubacteriales</taxon>
        <taxon>Oscillospiraceae</taxon>
        <taxon>Anaerotruncus</taxon>
    </lineage>
</organism>
<keyword evidence="3" id="KW-0804">Transcription</keyword>
<dbReference type="SMART" id="SM00344">
    <property type="entry name" value="HTH_ASNC"/>
    <property type="match status" value="1"/>
</dbReference>
<dbReference type="AlphaFoldDB" id="A0A845QI58"/>
<evidence type="ECO:0000256" key="3">
    <source>
        <dbReference type="ARBA" id="ARBA00023163"/>
    </source>
</evidence>
<dbReference type="SUPFAM" id="SSF46785">
    <property type="entry name" value="Winged helix' DNA-binding domain"/>
    <property type="match status" value="1"/>
</dbReference>
<dbReference type="GO" id="GO:0043200">
    <property type="term" value="P:response to amino acid"/>
    <property type="evidence" value="ECO:0007669"/>
    <property type="project" value="TreeGrafter"/>
</dbReference>
<dbReference type="InterPro" id="IPR019887">
    <property type="entry name" value="Tscrpt_reg_AsnC/Lrp_C"/>
</dbReference>
<dbReference type="SUPFAM" id="SSF54909">
    <property type="entry name" value="Dimeric alpha+beta barrel"/>
    <property type="match status" value="1"/>
</dbReference>
<dbReference type="PANTHER" id="PTHR30154">
    <property type="entry name" value="LEUCINE-RESPONSIVE REGULATORY PROTEIN"/>
    <property type="match status" value="1"/>
</dbReference>
<dbReference type="EMBL" id="QXWK01000004">
    <property type="protein sequence ID" value="NBH60615.1"/>
    <property type="molecule type" value="Genomic_DNA"/>
</dbReference>
<dbReference type="GO" id="GO:0005829">
    <property type="term" value="C:cytosol"/>
    <property type="evidence" value="ECO:0007669"/>
    <property type="project" value="TreeGrafter"/>
</dbReference>
<dbReference type="Gene3D" id="1.10.10.10">
    <property type="entry name" value="Winged helix-like DNA-binding domain superfamily/Winged helix DNA-binding domain"/>
    <property type="match status" value="1"/>
</dbReference>
<dbReference type="InterPro" id="IPR011991">
    <property type="entry name" value="ArsR-like_HTH"/>
</dbReference>
<keyword evidence="2" id="KW-0238">DNA-binding</keyword>
<comment type="caution">
    <text evidence="5">The sequence shown here is derived from an EMBL/GenBank/DDBJ whole genome shotgun (WGS) entry which is preliminary data.</text>
</comment>
<evidence type="ECO:0000259" key="4">
    <source>
        <dbReference type="PROSITE" id="PS50956"/>
    </source>
</evidence>
<dbReference type="PRINTS" id="PR00033">
    <property type="entry name" value="HTHASNC"/>
</dbReference>
<protein>
    <submittedName>
        <fullName evidence="5">Lrp/AsnC family transcriptional regulator</fullName>
    </submittedName>
</protein>
<dbReference type="InterPro" id="IPR000485">
    <property type="entry name" value="AsnC-type_HTH_dom"/>
</dbReference>
<feature type="domain" description="HTH asnC-type" evidence="4">
    <location>
        <begin position="4"/>
        <end position="65"/>
    </location>
</feature>
<dbReference type="GO" id="GO:0043565">
    <property type="term" value="F:sequence-specific DNA binding"/>
    <property type="evidence" value="ECO:0007669"/>
    <property type="project" value="InterPro"/>
</dbReference>
<evidence type="ECO:0000313" key="6">
    <source>
        <dbReference type="Proteomes" id="UP000446866"/>
    </source>
</evidence>
<dbReference type="InterPro" id="IPR036390">
    <property type="entry name" value="WH_DNA-bd_sf"/>
</dbReference>